<evidence type="ECO:0000256" key="1">
    <source>
        <dbReference type="ARBA" id="ARBA00004434"/>
    </source>
</evidence>
<reference evidence="14 15" key="1">
    <citation type="submission" date="2015-01" db="EMBL/GenBank/DDBJ databases">
        <title>The Genome Sequence of Ochroconis gallopava CBS43764.</title>
        <authorList>
            <consortium name="The Broad Institute Genomics Platform"/>
            <person name="Cuomo C."/>
            <person name="de Hoog S."/>
            <person name="Gorbushina A."/>
            <person name="Stielow B."/>
            <person name="Teixiera M."/>
            <person name="Abouelleil A."/>
            <person name="Chapman S.B."/>
            <person name="Priest M."/>
            <person name="Young S.K."/>
            <person name="Wortman J."/>
            <person name="Nusbaum C."/>
            <person name="Birren B."/>
        </authorList>
    </citation>
    <scope>NUCLEOTIDE SEQUENCE [LARGE SCALE GENOMIC DNA]</scope>
    <source>
        <strain evidence="14 15">CBS 43764</strain>
    </source>
</reference>
<sequence>MAIKPITGMLRRGLVLDLSVALGLGATAGYTWWYGYHVPATRRRDAFYQKLEDQRAKNLEAA</sequence>
<dbReference type="PANTHER" id="PTHR28264:SF1">
    <property type="entry name" value="CYTOCHROME C OXIDASE SUBUNIT 6C"/>
    <property type="match status" value="1"/>
</dbReference>
<keyword evidence="6 12" id="KW-0999">Mitochondrion inner membrane</keyword>
<proteinExistence type="inferred from homology"/>
<evidence type="ECO:0000256" key="10">
    <source>
        <dbReference type="ARBA" id="ARBA00023136"/>
    </source>
</evidence>
<name>A0A0D1XXU8_9PEZI</name>
<dbReference type="CDD" id="cd22888">
    <property type="entry name" value="CcO_VIIa_fungal"/>
    <property type="match status" value="1"/>
</dbReference>
<evidence type="ECO:0000256" key="5">
    <source>
        <dbReference type="ARBA" id="ARBA00022692"/>
    </source>
</evidence>
<dbReference type="FunCoup" id="A0A0D1XXU8">
    <property type="interactions" value="79"/>
</dbReference>
<gene>
    <name evidence="14" type="ORF">PV09_01556</name>
</gene>
<keyword evidence="5 13" id="KW-0812">Transmembrane</keyword>
<dbReference type="RefSeq" id="XP_016217475.1">
    <property type="nucleotide sequence ID" value="XM_016354463.1"/>
</dbReference>
<dbReference type="PIRSF" id="PIRSF000283">
    <property type="entry name" value="COX9"/>
    <property type="match status" value="1"/>
</dbReference>
<organism evidence="14 15">
    <name type="scientific">Verruconis gallopava</name>
    <dbReference type="NCBI Taxonomy" id="253628"/>
    <lineage>
        <taxon>Eukaryota</taxon>
        <taxon>Fungi</taxon>
        <taxon>Dikarya</taxon>
        <taxon>Ascomycota</taxon>
        <taxon>Pezizomycotina</taxon>
        <taxon>Dothideomycetes</taxon>
        <taxon>Pleosporomycetidae</taxon>
        <taxon>Venturiales</taxon>
        <taxon>Sympoventuriaceae</taxon>
        <taxon>Verruconis</taxon>
    </lineage>
</organism>
<dbReference type="OrthoDB" id="2317211at2759"/>
<evidence type="ECO:0000256" key="11">
    <source>
        <dbReference type="ARBA" id="ARBA00031091"/>
    </source>
</evidence>
<keyword evidence="10 12" id="KW-0472">Membrane</keyword>
<evidence type="ECO:0000256" key="13">
    <source>
        <dbReference type="SAM" id="Phobius"/>
    </source>
</evidence>
<dbReference type="InParanoid" id="A0A0D1XXU8"/>
<dbReference type="GO" id="GO:0004129">
    <property type="term" value="F:cytochrome-c oxidase activity"/>
    <property type="evidence" value="ECO:0007669"/>
    <property type="project" value="TreeGrafter"/>
</dbReference>
<dbReference type="STRING" id="253628.A0A0D1XXU8"/>
<dbReference type="InterPro" id="IPR014368">
    <property type="entry name" value="Cyt_c_oxidase_su7a_fun"/>
</dbReference>
<comment type="function">
    <text evidence="12">Component of the cytochrome c oxidase, the last enzyme in the mitochondrial electron transport chain which drives oxidative phosphorylation.</text>
</comment>
<dbReference type="GO" id="GO:0006123">
    <property type="term" value="P:mitochondrial electron transport, cytochrome c to oxygen"/>
    <property type="evidence" value="ECO:0007669"/>
    <property type="project" value="InterPro"/>
</dbReference>
<evidence type="ECO:0000256" key="9">
    <source>
        <dbReference type="ARBA" id="ARBA00023128"/>
    </source>
</evidence>
<comment type="pathway">
    <text evidence="2 12">Energy metabolism; oxidative phosphorylation.</text>
</comment>
<comment type="similarity">
    <text evidence="3 12">Belongs to the fungal cytochrome c oxidase subunit 7a family.</text>
</comment>
<dbReference type="PANTHER" id="PTHR28264">
    <property type="entry name" value="CYTOCHROME C OXIDASE SUBUNIT 7A"/>
    <property type="match status" value="1"/>
</dbReference>
<dbReference type="Proteomes" id="UP000053259">
    <property type="component" value="Unassembled WGS sequence"/>
</dbReference>
<evidence type="ECO:0000313" key="15">
    <source>
        <dbReference type="Proteomes" id="UP000053259"/>
    </source>
</evidence>
<evidence type="ECO:0000313" key="14">
    <source>
        <dbReference type="EMBL" id="KIW07606.1"/>
    </source>
</evidence>
<evidence type="ECO:0000256" key="4">
    <source>
        <dbReference type="ARBA" id="ARBA00016081"/>
    </source>
</evidence>
<dbReference type="VEuPathDB" id="FungiDB:PV09_01556"/>
<dbReference type="AlphaFoldDB" id="A0A0D1XXU8"/>
<evidence type="ECO:0000256" key="2">
    <source>
        <dbReference type="ARBA" id="ARBA00004673"/>
    </source>
</evidence>
<accession>A0A0D1XXU8</accession>
<dbReference type="HOGENOM" id="CLU_196969_0_0_1"/>
<evidence type="ECO:0000256" key="12">
    <source>
        <dbReference type="PIRNR" id="PIRNR000283"/>
    </source>
</evidence>
<evidence type="ECO:0000256" key="8">
    <source>
        <dbReference type="ARBA" id="ARBA00023002"/>
    </source>
</evidence>
<dbReference type="GO" id="GO:0005743">
    <property type="term" value="C:mitochondrial inner membrane"/>
    <property type="evidence" value="ECO:0007669"/>
    <property type="project" value="UniProtKB-SubCell"/>
</dbReference>
<keyword evidence="8 12" id="KW-0560">Oxidoreductase</keyword>
<keyword evidence="9 12" id="KW-0496">Mitochondrion</keyword>
<evidence type="ECO:0000256" key="7">
    <source>
        <dbReference type="ARBA" id="ARBA00022989"/>
    </source>
</evidence>
<feature type="transmembrane region" description="Helical" evidence="13">
    <location>
        <begin position="12"/>
        <end position="33"/>
    </location>
</feature>
<dbReference type="EMBL" id="KN847532">
    <property type="protein sequence ID" value="KIW07606.1"/>
    <property type="molecule type" value="Genomic_DNA"/>
</dbReference>
<comment type="subcellular location">
    <subcellularLocation>
        <location evidence="1">Mitochondrion inner membrane</location>
        <topology evidence="1">Single-pass membrane protein</topology>
    </subcellularLocation>
</comment>
<keyword evidence="7 13" id="KW-1133">Transmembrane helix</keyword>
<dbReference type="UniPathway" id="UPA00705"/>
<dbReference type="GO" id="GO:0016491">
    <property type="term" value="F:oxidoreductase activity"/>
    <property type="evidence" value="ECO:0007669"/>
    <property type="project" value="UniProtKB-KW"/>
</dbReference>
<keyword evidence="15" id="KW-1185">Reference proteome</keyword>
<protein>
    <recommendedName>
        <fullName evidence="4 12">Cytochrome c oxidase subunit 9, mitochondrial</fullName>
    </recommendedName>
    <alternativeName>
        <fullName evidence="11 12">Cytochrome c oxidase polypeptide VIIA</fullName>
    </alternativeName>
</protein>
<dbReference type="GeneID" id="27309529"/>
<evidence type="ECO:0000256" key="3">
    <source>
        <dbReference type="ARBA" id="ARBA00008862"/>
    </source>
</evidence>
<evidence type="ECO:0000256" key="6">
    <source>
        <dbReference type="ARBA" id="ARBA00022792"/>
    </source>
</evidence>